<gene>
    <name evidence="1" type="ORF">CBUD_0446a</name>
</gene>
<dbReference type="EMBL" id="CP000733">
    <property type="protein sequence ID" value="ACI23102.1"/>
    <property type="molecule type" value="Genomic_DNA"/>
</dbReference>
<evidence type="ECO:0000313" key="2">
    <source>
        <dbReference type="Proteomes" id="UP000008555"/>
    </source>
</evidence>
<proteinExistence type="predicted"/>
<dbReference type="HOGENOM" id="CLU_3388968_0_0_6"/>
<dbReference type="AlphaFoldDB" id="B5XHS2"/>
<dbReference type="RefSeq" id="WP_010958289.1">
    <property type="nucleotide sequence ID" value="NC_009727.1"/>
</dbReference>
<organism evidence="1 2">
    <name type="scientific">Coxiella burnetii (strain Dugway 5J108-111)</name>
    <dbReference type="NCBI Taxonomy" id="434922"/>
    <lineage>
        <taxon>Bacteria</taxon>
        <taxon>Pseudomonadati</taxon>
        <taxon>Pseudomonadota</taxon>
        <taxon>Gammaproteobacteria</taxon>
        <taxon>Legionellales</taxon>
        <taxon>Coxiellaceae</taxon>
        <taxon>Coxiella</taxon>
    </lineage>
</organism>
<dbReference type="Proteomes" id="UP000008555">
    <property type="component" value="Chromosome"/>
</dbReference>
<reference evidence="1 2" key="1">
    <citation type="journal article" date="2009" name="Infect. Immun.">
        <title>Comparative genomics reveal extensive transposon-mediated genomic plasticity and diversity among potential effector proteins within the genus Coxiella.</title>
        <authorList>
            <person name="Beare P.A."/>
            <person name="Unsworth N."/>
            <person name="Andoh M."/>
            <person name="Voth D.E."/>
            <person name="Omsland A."/>
            <person name="Gilk S.D."/>
            <person name="Williams K.P."/>
            <person name="Sobral B.W."/>
            <person name="Kupko J.J.III."/>
            <person name="Porcella S.F."/>
            <person name="Samuel J.E."/>
            <person name="Heinzen R.A."/>
        </authorList>
    </citation>
    <scope>NUCLEOTIDE SEQUENCE [LARGE SCALE GENOMIC DNA]</scope>
    <source>
        <strain evidence="1 2">Dugway 5J108-111</strain>
    </source>
</reference>
<accession>B5XHS2</accession>
<sequence>MQDLRTRYFLSALRAKGALDSRLRGNMEKFLM</sequence>
<evidence type="ECO:0000313" key="1">
    <source>
        <dbReference type="EMBL" id="ACI23102.1"/>
    </source>
</evidence>
<name>B5XHS2_COXBN</name>
<protein>
    <submittedName>
        <fullName evidence="1">Uncharacterized protein</fullName>
    </submittedName>
</protein>
<dbReference type="KEGG" id="cbd:CBUD_0446a"/>